<feature type="transmembrane region" description="Helical" evidence="1">
    <location>
        <begin position="25"/>
        <end position="51"/>
    </location>
</feature>
<protein>
    <recommendedName>
        <fullName evidence="2">Putative Flp pilus-assembly TadG-like N-terminal domain-containing protein</fullName>
    </recommendedName>
</protein>
<evidence type="ECO:0000256" key="1">
    <source>
        <dbReference type="SAM" id="Phobius"/>
    </source>
</evidence>
<reference evidence="4" key="1">
    <citation type="submission" date="2016-09" db="EMBL/GenBank/DDBJ databases">
        <title>Streptomyces puniciscabiei strain:TW1S1 Genome sequencing and assembly.</title>
        <authorList>
            <person name="Kim M.-K."/>
            <person name="Kim S.B."/>
        </authorList>
    </citation>
    <scope>NUCLEOTIDE SEQUENCE [LARGE SCALE GENOMIC DNA]</scope>
    <source>
        <strain evidence="4">TW1S1</strain>
    </source>
</reference>
<dbReference type="RefSeq" id="WP_069777683.1">
    <property type="nucleotide sequence ID" value="NZ_CP017248.1"/>
</dbReference>
<name>A0A1D7Y606_9ACTN</name>
<keyword evidence="1" id="KW-1133">Transmembrane helix</keyword>
<dbReference type="Proteomes" id="UP000094960">
    <property type="component" value="Chromosome"/>
</dbReference>
<gene>
    <name evidence="3" type="ORF">BFF78_08255</name>
</gene>
<keyword evidence="4" id="KW-1185">Reference proteome</keyword>
<evidence type="ECO:0000313" key="4">
    <source>
        <dbReference type="Proteomes" id="UP000094960"/>
    </source>
</evidence>
<dbReference type="EMBL" id="CP017248">
    <property type="protein sequence ID" value="AOR31035.1"/>
    <property type="molecule type" value="Genomic_DNA"/>
</dbReference>
<sequence length="149" mass="15992">MKRRLREHLTQVRVRLPAGDDRGQVTAFVVCVFAALWLFAGIVVDGGLALAGKARALDVAQEAARTGAQQLDIGRLRHGEEVRLVRDKAAAAARAYVASTGDSATATVQGEAVTVHVTHHQRTQILQLIGLRTLTMHATSTAHAERTTP</sequence>
<organism evidence="3 4">
    <name type="scientific">Streptomyces fodineus</name>
    <dbReference type="NCBI Taxonomy" id="1904616"/>
    <lineage>
        <taxon>Bacteria</taxon>
        <taxon>Bacillati</taxon>
        <taxon>Actinomycetota</taxon>
        <taxon>Actinomycetes</taxon>
        <taxon>Kitasatosporales</taxon>
        <taxon>Streptomycetaceae</taxon>
        <taxon>Streptomyces</taxon>
    </lineage>
</organism>
<accession>A0A1D7Y606</accession>
<evidence type="ECO:0000313" key="3">
    <source>
        <dbReference type="EMBL" id="AOR31035.1"/>
    </source>
</evidence>
<dbReference type="Pfam" id="PF13400">
    <property type="entry name" value="Tad"/>
    <property type="match status" value="1"/>
</dbReference>
<keyword evidence="1" id="KW-0812">Transmembrane</keyword>
<feature type="domain" description="Putative Flp pilus-assembly TadG-like N-terminal" evidence="2">
    <location>
        <begin position="23"/>
        <end position="70"/>
    </location>
</feature>
<dbReference type="AlphaFoldDB" id="A0A1D7Y606"/>
<keyword evidence="1" id="KW-0472">Membrane</keyword>
<dbReference type="KEGG" id="spun:BFF78_08255"/>
<proteinExistence type="predicted"/>
<evidence type="ECO:0000259" key="2">
    <source>
        <dbReference type="Pfam" id="PF13400"/>
    </source>
</evidence>
<dbReference type="InterPro" id="IPR028087">
    <property type="entry name" value="Tad_N"/>
</dbReference>